<organism evidence="1 2">
    <name type="scientific">Peribacillus frigoritolerans</name>
    <dbReference type="NCBI Taxonomy" id="450367"/>
    <lineage>
        <taxon>Bacteria</taxon>
        <taxon>Bacillati</taxon>
        <taxon>Bacillota</taxon>
        <taxon>Bacilli</taxon>
        <taxon>Bacillales</taxon>
        <taxon>Bacillaceae</taxon>
        <taxon>Peribacillus</taxon>
    </lineage>
</organism>
<sequence length="70" mass="8576">MSSIWDSIEKQVEDEYPDWYERIEKTLYPLIGESGNRKRTLKRLNDSLKLQRKIYSYFWKKLIEFSLSLV</sequence>
<evidence type="ECO:0000313" key="1">
    <source>
        <dbReference type="EMBL" id="MBR8645577.1"/>
    </source>
</evidence>
<reference evidence="1" key="1">
    <citation type="submission" date="2021-04" db="EMBL/GenBank/DDBJ databases">
        <title>Whole genome sequencing of Enterococci isolates from hospitalized patients.</title>
        <authorList>
            <person name="Ogoti B.M."/>
            <person name="Onyambu F.G."/>
        </authorList>
    </citation>
    <scope>NUCLEOTIDE SEQUENCE</scope>
    <source>
        <strain evidence="1">242</strain>
    </source>
</reference>
<protein>
    <submittedName>
        <fullName evidence="1">Uncharacterized protein</fullName>
    </submittedName>
</protein>
<proteinExistence type="predicted"/>
<gene>
    <name evidence="1" type="ORF">KEH51_20525</name>
</gene>
<dbReference type="Proteomes" id="UP000680045">
    <property type="component" value="Unassembled WGS sequence"/>
</dbReference>
<accession>A0A941FS25</accession>
<dbReference type="EMBL" id="JAGTPW010000042">
    <property type="protein sequence ID" value="MBR8645577.1"/>
    <property type="molecule type" value="Genomic_DNA"/>
</dbReference>
<name>A0A941FS25_9BACI</name>
<dbReference type="AlphaFoldDB" id="A0A941FS25"/>
<comment type="caution">
    <text evidence="1">The sequence shown here is derived from an EMBL/GenBank/DDBJ whole genome shotgun (WGS) entry which is preliminary data.</text>
</comment>
<evidence type="ECO:0000313" key="2">
    <source>
        <dbReference type="Proteomes" id="UP000680045"/>
    </source>
</evidence>